<dbReference type="Pfam" id="PF00379">
    <property type="entry name" value="Chitin_bind_4"/>
    <property type="match status" value="1"/>
</dbReference>
<proteinExistence type="predicted"/>
<reference evidence="4" key="1">
    <citation type="submission" date="2022-01" db="EMBL/GenBank/DDBJ databases">
        <authorList>
            <person name="King R."/>
        </authorList>
    </citation>
    <scope>NUCLEOTIDE SEQUENCE</scope>
</reference>
<dbReference type="GO" id="GO:0031012">
    <property type="term" value="C:extracellular matrix"/>
    <property type="evidence" value="ECO:0007669"/>
    <property type="project" value="TreeGrafter"/>
</dbReference>
<keyword evidence="5" id="KW-1185">Reference proteome</keyword>
<evidence type="ECO:0008006" key="6">
    <source>
        <dbReference type="Google" id="ProtNLM"/>
    </source>
</evidence>
<evidence type="ECO:0000313" key="5">
    <source>
        <dbReference type="Proteomes" id="UP001153620"/>
    </source>
</evidence>
<dbReference type="GO" id="GO:0042302">
    <property type="term" value="F:structural constituent of cuticle"/>
    <property type="evidence" value="ECO:0007669"/>
    <property type="project" value="UniProtKB-UniRule"/>
</dbReference>
<gene>
    <name evidence="4" type="ORF">CHIRRI_LOCUS1847</name>
</gene>
<dbReference type="InterPro" id="IPR031311">
    <property type="entry name" value="CHIT_BIND_RR_consensus"/>
</dbReference>
<organism evidence="4 5">
    <name type="scientific">Chironomus riparius</name>
    <dbReference type="NCBI Taxonomy" id="315576"/>
    <lineage>
        <taxon>Eukaryota</taxon>
        <taxon>Metazoa</taxon>
        <taxon>Ecdysozoa</taxon>
        <taxon>Arthropoda</taxon>
        <taxon>Hexapoda</taxon>
        <taxon>Insecta</taxon>
        <taxon>Pterygota</taxon>
        <taxon>Neoptera</taxon>
        <taxon>Endopterygota</taxon>
        <taxon>Diptera</taxon>
        <taxon>Nematocera</taxon>
        <taxon>Chironomoidea</taxon>
        <taxon>Chironomidae</taxon>
        <taxon>Chironominae</taxon>
        <taxon>Chironomus</taxon>
    </lineage>
</organism>
<protein>
    <recommendedName>
        <fullName evidence="6">Cuticle protein</fullName>
    </recommendedName>
</protein>
<dbReference type="PROSITE" id="PS51155">
    <property type="entry name" value="CHIT_BIND_RR_2"/>
    <property type="match status" value="1"/>
</dbReference>
<evidence type="ECO:0000256" key="1">
    <source>
        <dbReference type="ARBA" id="ARBA00022460"/>
    </source>
</evidence>
<accession>A0A9P0IQI1</accession>
<dbReference type="PRINTS" id="PR00947">
    <property type="entry name" value="CUTICLE"/>
</dbReference>
<dbReference type="AlphaFoldDB" id="A0A9P0IQI1"/>
<reference evidence="4" key="2">
    <citation type="submission" date="2022-10" db="EMBL/GenBank/DDBJ databases">
        <authorList>
            <consortium name="ENA_rothamsted_submissions"/>
            <consortium name="culmorum"/>
            <person name="King R."/>
        </authorList>
    </citation>
    <scope>NUCLEOTIDE SEQUENCE</scope>
</reference>
<dbReference type="InterPro" id="IPR000618">
    <property type="entry name" value="Insect_cuticle"/>
</dbReference>
<dbReference type="EMBL" id="OU895877">
    <property type="protein sequence ID" value="CAH1710913.1"/>
    <property type="molecule type" value="Genomic_DNA"/>
</dbReference>
<feature type="chain" id="PRO_5040205643" description="Cuticle protein" evidence="3">
    <location>
        <begin position="18"/>
        <end position="270"/>
    </location>
</feature>
<dbReference type="OrthoDB" id="407432at2759"/>
<name>A0A9P0IQI1_9DIPT</name>
<dbReference type="PANTHER" id="PTHR12236">
    <property type="entry name" value="STRUCTURAL CONTITUENT OF CUTICLE"/>
    <property type="match status" value="1"/>
</dbReference>
<dbReference type="Proteomes" id="UP001153620">
    <property type="component" value="Chromosome 1"/>
</dbReference>
<dbReference type="InterPro" id="IPR051217">
    <property type="entry name" value="Insect_Cuticle_Struc_Prot"/>
</dbReference>
<evidence type="ECO:0000256" key="3">
    <source>
        <dbReference type="SAM" id="SignalP"/>
    </source>
</evidence>
<feature type="signal peptide" evidence="3">
    <location>
        <begin position="1"/>
        <end position="17"/>
    </location>
</feature>
<evidence type="ECO:0000256" key="2">
    <source>
        <dbReference type="PROSITE-ProRule" id="PRU00497"/>
    </source>
</evidence>
<dbReference type="PROSITE" id="PS00233">
    <property type="entry name" value="CHIT_BIND_RR_1"/>
    <property type="match status" value="1"/>
</dbReference>
<evidence type="ECO:0000313" key="4">
    <source>
        <dbReference type="EMBL" id="CAH1710913.1"/>
    </source>
</evidence>
<keyword evidence="1 2" id="KW-0193">Cuticle</keyword>
<dbReference type="GO" id="GO:0005615">
    <property type="term" value="C:extracellular space"/>
    <property type="evidence" value="ECO:0007669"/>
    <property type="project" value="TreeGrafter"/>
</dbReference>
<sequence>MAFKFVILCVALAAVNAGVIETGWQPNPWNPHAATIVKQPAIIKQVVHEEPANYEFNYEVHDTQTGDIKRQHEKAVNGAISGQYSLVDPDGFRRVVSYTADDHHGFQANVQREPVDHKLVAPAHGWQAKPAHGWQAPTVTKIIAAAPSHGWEAKPQWQAPAVVKVQAPTHGWQAKPAHGWQAPTVTKIIAAAPSHGWEAKPQWQAPAVVKVQAPSHGWEAKPQWQAPTVTKIISPAPSHGWQAATAHGWQAPTVVKVQAPSHGWQSKPWA</sequence>
<dbReference type="PANTHER" id="PTHR12236:SF46">
    <property type="entry name" value="CUTICULAR PROTEIN 30B-RELATED"/>
    <property type="match status" value="1"/>
</dbReference>
<keyword evidence="3" id="KW-0732">Signal</keyword>